<dbReference type="PROSITE" id="PS50110">
    <property type="entry name" value="RESPONSE_REGULATORY"/>
    <property type="match status" value="1"/>
</dbReference>
<feature type="modified residue" description="4-aspartylphosphate" evidence="2">
    <location>
        <position position="52"/>
    </location>
</feature>
<dbReference type="Gene3D" id="3.40.50.2300">
    <property type="match status" value="1"/>
</dbReference>
<protein>
    <recommendedName>
        <fullName evidence="3">Response regulatory domain-containing protein</fullName>
    </recommendedName>
</protein>
<dbReference type="InterPro" id="IPR011006">
    <property type="entry name" value="CheY-like_superfamily"/>
</dbReference>
<gene>
    <name evidence="4" type="ORF">NUTIK01_31800</name>
</gene>
<evidence type="ECO:0000256" key="2">
    <source>
        <dbReference type="PROSITE-ProRule" id="PRU00169"/>
    </source>
</evidence>
<name>A0ABQ6PAV9_9SPHN</name>
<dbReference type="Proteomes" id="UP001187221">
    <property type="component" value="Unassembled WGS sequence"/>
</dbReference>
<evidence type="ECO:0000256" key="1">
    <source>
        <dbReference type="ARBA" id="ARBA00022553"/>
    </source>
</evidence>
<reference evidence="4 5" key="1">
    <citation type="submission" date="2023-06" db="EMBL/GenBank/DDBJ databases">
        <title>Draft genome sequence of Novosphingobium sp. strain IK01.</title>
        <authorList>
            <person name="Hatamoto M."/>
            <person name="Ikarashi T."/>
            <person name="Yamaguchi T."/>
        </authorList>
    </citation>
    <scope>NUCLEOTIDE SEQUENCE [LARGE SCALE GENOMIC DNA]</scope>
    <source>
        <strain evidence="4 5">IK01</strain>
    </source>
</reference>
<proteinExistence type="predicted"/>
<organism evidence="4 5">
    <name type="scientific">Novosphingobium pituita</name>
    <dbReference type="NCBI Taxonomy" id="3056842"/>
    <lineage>
        <taxon>Bacteria</taxon>
        <taxon>Pseudomonadati</taxon>
        <taxon>Pseudomonadota</taxon>
        <taxon>Alphaproteobacteria</taxon>
        <taxon>Sphingomonadales</taxon>
        <taxon>Sphingomonadaceae</taxon>
        <taxon>Novosphingobium</taxon>
    </lineage>
</organism>
<keyword evidence="1 2" id="KW-0597">Phosphoprotein</keyword>
<feature type="domain" description="Response regulatory" evidence="3">
    <location>
        <begin position="3"/>
        <end position="119"/>
    </location>
</feature>
<dbReference type="PANTHER" id="PTHR44591:SF23">
    <property type="entry name" value="CHEY SUBFAMILY"/>
    <property type="match status" value="1"/>
</dbReference>
<dbReference type="PANTHER" id="PTHR44591">
    <property type="entry name" value="STRESS RESPONSE REGULATOR PROTEIN 1"/>
    <property type="match status" value="1"/>
</dbReference>
<dbReference type="RefSeq" id="WP_317975987.1">
    <property type="nucleotide sequence ID" value="NZ_BTFW01000001.1"/>
</dbReference>
<accession>A0ABQ6PAV9</accession>
<comment type="caution">
    <text evidence="4">The sequence shown here is derived from an EMBL/GenBank/DDBJ whole genome shotgun (WGS) entry which is preliminary data.</text>
</comment>
<evidence type="ECO:0000313" key="4">
    <source>
        <dbReference type="EMBL" id="GMM62403.1"/>
    </source>
</evidence>
<sequence>MARILIAEDDAIAASVLANALMNAGHAVGVLDNGRDALFTIRAKRPDIVILDGDLPEMHGLTVLRDLRHDAQVWHTPVFMLTASRSRADEEIAMRAGATGYLRKPFDPDYVLFRINEALEAHLALHAPPPRRTLI</sequence>
<dbReference type="EMBL" id="BTFW01000001">
    <property type="protein sequence ID" value="GMM62403.1"/>
    <property type="molecule type" value="Genomic_DNA"/>
</dbReference>
<evidence type="ECO:0000313" key="5">
    <source>
        <dbReference type="Proteomes" id="UP001187221"/>
    </source>
</evidence>
<dbReference type="Pfam" id="PF00072">
    <property type="entry name" value="Response_reg"/>
    <property type="match status" value="1"/>
</dbReference>
<dbReference type="SMART" id="SM00448">
    <property type="entry name" value="REC"/>
    <property type="match status" value="1"/>
</dbReference>
<dbReference type="InterPro" id="IPR001789">
    <property type="entry name" value="Sig_transdc_resp-reg_receiver"/>
</dbReference>
<dbReference type="InterPro" id="IPR050595">
    <property type="entry name" value="Bact_response_regulator"/>
</dbReference>
<evidence type="ECO:0000259" key="3">
    <source>
        <dbReference type="PROSITE" id="PS50110"/>
    </source>
</evidence>
<dbReference type="SUPFAM" id="SSF52172">
    <property type="entry name" value="CheY-like"/>
    <property type="match status" value="1"/>
</dbReference>
<keyword evidence="5" id="KW-1185">Reference proteome</keyword>